<gene>
    <name evidence="2" type="ORF">C8D91_1746</name>
</gene>
<evidence type="ECO:0000313" key="2">
    <source>
        <dbReference type="EMBL" id="TDR20768.1"/>
    </source>
</evidence>
<evidence type="ECO:0000313" key="3">
    <source>
        <dbReference type="Proteomes" id="UP000295724"/>
    </source>
</evidence>
<proteinExistence type="predicted"/>
<dbReference type="OrthoDB" id="5958076at2"/>
<keyword evidence="1" id="KW-0812">Transmembrane</keyword>
<organism evidence="2 3">
    <name type="scientific">Marinicella litoralis</name>
    <dbReference type="NCBI Taxonomy" id="644220"/>
    <lineage>
        <taxon>Bacteria</taxon>
        <taxon>Pseudomonadati</taxon>
        <taxon>Pseudomonadota</taxon>
        <taxon>Gammaproteobacteria</taxon>
        <taxon>Lysobacterales</taxon>
        <taxon>Marinicellaceae</taxon>
        <taxon>Marinicella</taxon>
    </lineage>
</organism>
<protein>
    <recommendedName>
        <fullName evidence="4">DUF3619 family protein</fullName>
    </recommendedName>
</protein>
<name>A0A4R6XWA3_9GAMM</name>
<reference evidence="2 3" key="1">
    <citation type="submission" date="2019-03" db="EMBL/GenBank/DDBJ databases">
        <title>Genomic Encyclopedia of Type Strains, Phase IV (KMG-IV): sequencing the most valuable type-strain genomes for metagenomic binning, comparative biology and taxonomic classification.</title>
        <authorList>
            <person name="Goeker M."/>
        </authorList>
    </citation>
    <scope>NUCLEOTIDE SEQUENCE [LARGE SCALE GENOMIC DNA]</scope>
    <source>
        <strain evidence="2 3">DSM 25488</strain>
    </source>
</reference>
<dbReference type="RefSeq" id="WP_099018593.1">
    <property type="nucleotide sequence ID" value="NZ_NIHB01000001.1"/>
</dbReference>
<dbReference type="AlphaFoldDB" id="A0A4R6XWA3"/>
<keyword evidence="1" id="KW-0472">Membrane</keyword>
<dbReference type="EMBL" id="SNZB01000003">
    <property type="protein sequence ID" value="TDR20768.1"/>
    <property type="molecule type" value="Genomic_DNA"/>
</dbReference>
<sequence>MTEDPINKQIKQSLDAQADSIDRQTQVKLNELRHAAIKHPQTNQFNRFQWSLVGIAATTVMVISLMLILPKQQTDHIDDSFMFEDLELLANEADTDFYQDIDFLSWLDENQWLESDI</sequence>
<comment type="caution">
    <text evidence="2">The sequence shown here is derived from an EMBL/GenBank/DDBJ whole genome shotgun (WGS) entry which is preliminary data.</text>
</comment>
<feature type="transmembrane region" description="Helical" evidence="1">
    <location>
        <begin position="48"/>
        <end position="69"/>
    </location>
</feature>
<keyword evidence="3" id="KW-1185">Reference proteome</keyword>
<dbReference type="Proteomes" id="UP000295724">
    <property type="component" value="Unassembled WGS sequence"/>
</dbReference>
<evidence type="ECO:0000256" key="1">
    <source>
        <dbReference type="SAM" id="Phobius"/>
    </source>
</evidence>
<evidence type="ECO:0008006" key="4">
    <source>
        <dbReference type="Google" id="ProtNLM"/>
    </source>
</evidence>
<keyword evidence="1" id="KW-1133">Transmembrane helix</keyword>
<accession>A0A4R6XWA3</accession>